<dbReference type="Proteomes" id="UP000572817">
    <property type="component" value="Unassembled WGS sequence"/>
</dbReference>
<gene>
    <name evidence="1" type="ORF">GTA08_BOTSDO08979</name>
</gene>
<proteinExistence type="predicted"/>
<evidence type="ECO:0000313" key="2">
    <source>
        <dbReference type="Proteomes" id="UP000572817"/>
    </source>
</evidence>
<name>A0A8H4MXM8_9PEZI</name>
<reference evidence="1" key="1">
    <citation type="submission" date="2020-04" db="EMBL/GenBank/DDBJ databases">
        <title>Genome Assembly and Annotation of Botryosphaeria dothidea sdau 11-99, a Latent Pathogen of Apple Fruit Ring Rot in China.</title>
        <authorList>
            <person name="Yu C."/>
            <person name="Diao Y."/>
            <person name="Lu Q."/>
            <person name="Zhao J."/>
            <person name="Cui S."/>
            <person name="Peng C."/>
            <person name="He B."/>
            <person name="Liu H."/>
        </authorList>
    </citation>
    <scope>NUCLEOTIDE SEQUENCE [LARGE SCALE GENOMIC DNA]</scope>
    <source>
        <strain evidence="1">Sdau11-99</strain>
    </source>
</reference>
<sequence>MPATMMTTFSTAPTSFATMRAYPGMYETIRCQPSTARRTSQRRSTASQVTTVNITSTTSSRHNTGILKSMSEATALVPQRLGLSVSTCCNAAHSVWRALTRYRSLIGHDSQITVITNPPLSIMITSVAETAPTHTERPEEWREVLGFIERNGEDFGVTNEFHEQKISELEEDHVDEVNSLTASHEDALQALSTKSSEDKKILEIKNAILQRAHKRVNGQLADKESQLQNRDAEIVQLMDQVKDMEGSLMAANADNVLARIHFADQRKMLREQCERLVVERNVLIANIAELTTNNAELGYVLNEILHREATLERQLSSSKESVDLLKFACDKHQEVINSLKYELGETQEAYKRLSEEAKGGDRAGYGQFVLADSKRPCTLFYRSQFISEELRKLDN</sequence>
<protein>
    <submittedName>
        <fullName evidence="1">Uncharacterized protein</fullName>
    </submittedName>
</protein>
<evidence type="ECO:0000313" key="1">
    <source>
        <dbReference type="EMBL" id="KAF4302799.1"/>
    </source>
</evidence>
<accession>A0A8H4MXM8</accession>
<dbReference type="EMBL" id="WWBZ02000062">
    <property type="protein sequence ID" value="KAF4302799.1"/>
    <property type="molecule type" value="Genomic_DNA"/>
</dbReference>
<dbReference type="OrthoDB" id="10254663at2759"/>
<dbReference type="AlphaFoldDB" id="A0A8H4MXM8"/>
<comment type="caution">
    <text evidence="1">The sequence shown here is derived from an EMBL/GenBank/DDBJ whole genome shotgun (WGS) entry which is preliminary data.</text>
</comment>
<keyword evidence="2" id="KW-1185">Reference proteome</keyword>
<organism evidence="1 2">
    <name type="scientific">Botryosphaeria dothidea</name>
    <dbReference type="NCBI Taxonomy" id="55169"/>
    <lineage>
        <taxon>Eukaryota</taxon>
        <taxon>Fungi</taxon>
        <taxon>Dikarya</taxon>
        <taxon>Ascomycota</taxon>
        <taxon>Pezizomycotina</taxon>
        <taxon>Dothideomycetes</taxon>
        <taxon>Dothideomycetes incertae sedis</taxon>
        <taxon>Botryosphaeriales</taxon>
        <taxon>Botryosphaeriaceae</taxon>
        <taxon>Botryosphaeria</taxon>
    </lineage>
</organism>